<dbReference type="UniPathway" id="UPA00048">
    <property type="reaction ID" value="UER00070"/>
</dbReference>
<dbReference type="InterPro" id="IPR036230">
    <property type="entry name" value="LeuA_allosteric_dom_sf"/>
</dbReference>
<dbReference type="SUPFAM" id="SSF110921">
    <property type="entry name" value="2-isopropylmalate synthase LeuA, allosteric (dimerisation) domain"/>
    <property type="match status" value="1"/>
</dbReference>
<gene>
    <name evidence="12" type="primary">leuA</name>
    <name evidence="14" type="ORF">ALP65_04511</name>
</gene>
<comment type="similarity">
    <text evidence="3 12">Belongs to the alpha-IPM synthase/homocitrate synthase family. LeuA type 2 subfamily.</text>
</comment>
<dbReference type="InterPro" id="IPR039371">
    <property type="entry name" value="LeuA_N_DRE-TIM"/>
</dbReference>
<dbReference type="GO" id="GO:0003985">
    <property type="term" value="F:acetyl-CoA C-acetyltransferase activity"/>
    <property type="evidence" value="ECO:0007669"/>
    <property type="project" value="UniProtKB-UniRule"/>
</dbReference>
<dbReference type="InterPro" id="IPR005668">
    <property type="entry name" value="IPM_Synthase"/>
</dbReference>
<evidence type="ECO:0000256" key="9">
    <source>
        <dbReference type="ARBA" id="ARBA00022723"/>
    </source>
</evidence>
<dbReference type="PROSITE" id="PS00815">
    <property type="entry name" value="AIPM_HOMOCIT_SYNTH_1"/>
    <property type="match status" value="1"/>
</dbReference>
<dbReference type="Gene3D" id="3.30.160.270">
    <property type="match status" value="1"/>
</dbReference>
<dbReference type="Pfam" id="PF00682">
    <property type="entry name" value="HMGL-like"/>
    <property type="match status" value="1"/>
</dbReference>
<comment type="cofactor">
    <cofactor evidence="12">
        <name>Mg(2+)</name>
        <dbReference type="ChEBI" id="CHEBI:18420"/>
    </cofactor>
</comment>
<comment type="caution">
    <text evidence="14">The sequence shown here is derived from an EMBL/GenBank/DDBJ whole genome shotgun (WGS) entry which is preliminary data.</text>
</comment>
<dbReference type="GO" id="GO:0005737">
    <property type="term" value="C:cytoplasm"/>
    <property type="evidence" value="ECO:0007669"/>
    <property type="project" value="UniProtKB-SubCell"/>
</dbReference>
<dbReference type="PANTHER" id="PTHR46911:SF1">
    <property type="entry name" value="2-ISOPROPYLMALATE SYNTHASE"/>
    <property type="match status" value="1"/>
</dbReference>
<evidence type="ECO:0000256" key="6">
    <source>
        <dbReference type="ARBA" id="ARBA00022490"/>
    </source>
</evidence>
<evidence type="ECO:0000256" key="10">
    <source>
        <dbReference type="ARBA" id="ARBA00022842"/>
    </source>
</evidence>
<evidence type="ECO:0000313" key="14">
    <source>
        <dbReference type="EMBL" id="RMS45559.1"/>
    </source>
</evidence>
<keyword evidence="8 12" id="KW-0808">Transferase</keyword>
<keyword evidence="9 12" id="KW-0479">Metal-binding</keyword>
<dbReference type="GO" id="GO:0009098">
    <property type="term" value="P:L-leucine biosynthetic process"/>
    <property type="evidence" value="ECO:0007669"/>
    <property type="project" value="UniProtKB-UniRule"/>
</dbReference>
<keyword evidence="11 12" id="KW-0100">Branched-chain amino acid biosynthesis</keyword>
<evidence type="ECO:0000256" key="1">
    <source>
        <dbReference type="ARBA" id="ARBA00000064"/>
    </source>
</evidence>
<comment type="pathway">
    <text evidence="2 12">Amino-acid biosynthesis; L-leucine biosynthesis; L-leucine from 3-methyl-2-oxobutanoate: step 1/4.</text>
</comment>
<feature type="binding site" evidence="12">
    <location>
        <position position="284"/>
    </location>
    <ligand>
        <name>Mg(2+)</name>
        <dbReference type="ChEBI" id="CHEBI:18420"/>
    </ligand>
</feature>
<dbReference type="CDD" id="cd07942">
    <property type="entry name" value="DRE_TIM_LeuA"/>
    <property type="match status" value="1"/>
</dbReference>
<dbReference type="GO" id="GO:0000287">
    <property type="term" value="F:magnesium ion binding"/>
    <property type="evidence" value="ECO:0007669"/>
    <property type="project" value="UniProtKB-UniRule"/>
</dbReference>
<evidence type="ECO:0000256" key="11">
    <source>
        <dbReference type="ARBA" id="ARBA00023304"/>
    </source>
</evidence>
<comment type="subunit">
    <text evidence="12">Homodimer.</text>
</comment>
<keyword evidence="6 12" id="KW-0963">Cytoplasm</keyword>
<dbReference type="AlphaFoldDB" id="A0A3M5D6D0"/>
<accession>A0A3M5D6D0</accession>
<dbReference type="GO" id="GO:0003852">
    <property type="term" value="F:2-isopropylmalate synthase activity"/>
    <property type="evidence" value="ECO:0007669"/>
    <property type="project" value="UniProtKB-UniRule"/>
</dbReference>
<dbReference type="Pfam" id="PF08502">
    <property type="entry name" value="LeuA_dimer"/>
    <property type="match status" value="1"/>
</dbReference>
<dbReference type="Gene3D" id="3.20.20.70">
    <property type="entry name" value="Aldolase class I"/>
    <property type="match status" value="1"/>
</dbReference>
<comment type="subcellular location">
    <subcellularLocation>
        <location evidence="12">Cytoplasm</location>
    </subcellularLocation>
</comment>
<name>A0A3M5D6D0_PSEAI</name>
<dbReference type="EMBL" id="RBSQ01001309">
    <property type="protein sequence ID" value="RMS45559.1"/>
    <property type="molecule type" value="Genomic_DNA"/>
</dbReference>
<dbReference type="EC" id="2.3.3.13" evidence="4 12"/>
<dbReference type="SUPFAM" id="SSF51569">
    <property type="entry name" value="Aldolase"/>
    <property type="match status" value="1"/>
</dbReference>
<dbReference type="InterPro" id="IPR054692">
    <property type="entry name" value="LeuA-like_post-cat"/>
</dbReference>
<sequence>MPVPGQPATAWLSDASLHLVTAFAWPRRPRNRLQRISPMSMLKDPSQKYRPFPAINLPDRTWPSKTITEVPIWCSSDLRDGNQSLIEPMDAAKKMRFFKTLVQVGLKQIEVAFPSASDTDFNFVRELIEGNHIPDDVTIQVLTQAREDLITRTFESLRGAKKAIVHVYNATAPSFRRIVFNQDKQGVVDIATNAAKLIKKLAAEQPDTQWSFQYSPEIFSSTELEFSVEVCNAVIDVWQPTPDNKIILNLPATVECATPNVYADQIEWFGRHVDKRDSVIISLHTHNDRGTGVAATELGLMAGADRVEGCLFGNGERTGNVDLVTLALNMYTQGLHPQLDFSDIDAVRKVVEECNQLPVHPRHPYVGDLVHTAFSGSHQDAIRKGFAQQKEDAIWEVPYLPIDPADIGRDYEAVIRVNSQSGKGGITFLLEQEYGISLPRRMQIEFSQVVQGETDRLGLEMTAQQIYSLLENEYLKATSPYVLASHRLQEENGTSAVDLEVSFDGEKQHWRGIGKGPLEALVAALPVKAEIMDYHEHAIGAGANAKAAAYIEIRLEGQRPLHGIGIDENITTASFRALFSALNRAVTQAEAKAA</sequence>
<proteinExistence type="inferred from homology"/>
<dbReference type="InterPro" id="IPR013785">
    <property type="entry name" value="Aldolase_TIM"/>
</dbReference>
<protein>
    <recommendedName>
        <fullName evidence="4 12">2-isopropylmalate synthase</fullName>
        <ecNumber evidence="4 12">2.3.3.13</ecNumber>
    </recommendedName>
    <alternativeName>
        <fullName evidence="12">Alpha-IPM synthase</fullName>
    </alternativeName>
    <alternativeName>
        <fullName evidence="12">Alpha-isopropylmalate synthase</fullName>
    </alternativeName>
</protein>
<feature type="binding site" evidence="12">
    <location>
        <position position="80"/>
    </location>
    <ligand>
        <name>Mg(2+)</name>
        <dbReference type="ChEBI" id="CHEBI:18420"/>
    </ligand>
</feature>
<evidence type="ECO:0000256" key="7">
    <source>
        <dbReference type="ARBA" id="ARBA00022605"/>
    </source>
</evidence>
<evidence type="ECO:0000256" key="3">
    <source>
        <dbReference type="ARBA" id="ARBA00009767"/>
    </source>
</evidence>
<dbReference type="Pfam" id="PF22615">
    <property type="entry name" value="IPMS_D2"/>
    <property type="match status" value="1"/>
</dbReference>
<reference evidence="14 15" key="1">
    <citation type="submission" date="2018-08" db="EMBL/GenBank/DDBJ databases">
        <title>Recombination of ecologically and evolutionarily significant loci maintains genetic cohesion in the Pseudomonas syringae species complex.</title>
        <authorList>
            <person name="Dillon M."/>
            <person name="Thakur S."/>
            <person name="Almeida R.N.D."/>
            <person name="Weir B.S."/>
            <person name="Guttman D.S."/>
        </authorList>
    </citation>
    <scope>NUCLEOTIDE SEQUENCE [LARGE SCALE GENOMIC DNA]</scope>
    <source>
        <strain evidence="14 15">ICMP 7846</strain>
    </source>
</reference>
<evidence type="ECO:0000313" key="15">
    <source>
        <dbReference type="Proteomes" id="UP000270834"/>
    </source>
</evidence>
<dbReference type="HAMAP" id="MF_00572">
    <property type="entry name" value="LeuA_type2"/>
    <property type="match status" value="1"/>
</dbReference>
<dbReference type="Proteomes" id="UP000270834">
    <property type="component" value="Unassembled WGS sequence"/>
</dbReference>
<feature type="binding site" evidence="12">
    <location>
        <position position="320"/>
    </location>
    <ligand>
        <name>Mg(2+)</name>
        <dbReference type="ChEBI" id="CHEBI:18420"/>
    </ligand>
</feature>
<feature type="binding site" evidence="12">
    <location>
        <position position="286"/>
    </location>
    <ligand>
        <name>Mg(2+)</name>
        <dbReference type="ChEBI" id="CHEBI:18420"/>
    </ligand>
</feature>
<dbReference type="InterPro" id="IPR002034">
    <property type="entry name" value="AIPM/Hcit_synth_CS"/>
</dbReference>
<evidence type="ECO:0000256" key="5">
    <source>
        <dbReference type="ARBA" id="ARBA00022430"/>
    </source>
</evidence>
<dbReference type="FunFam" id="3.30.160.270:FF:000006">
    <property type="entry name" value="2-isopropylmalate synthase"/>
    <property type="match status" value="1"/>
</dbReference>
<dbReference type="InterPro" id="IPR000891">
    <property type="entry name" value="PYR_CT"/>
</dbReference>
<dbReference type="PROSITE" id="PS50991">
    <property type="entry name" value="PYR_CT"/>
    <property type="match status" value="1"/>
</dbReference>
<evidence type="ECO:0000256" key="4">
    <source>
        <dbReference type="ARBA" id="ARBA00012973"/>
    </source>
</evidence>
<feature type="region of interest" description="Regulatory domain" evidence="12">
    <location>
        <begin position="477"/>
        <end position="594"/>
    </location>
</feature>
<keyword evidence="10 12" id="KW-0460">Magnesium</keyword>
<comment type="catalytic activity">
    <reaction evidence="1 12">
        <text>3-methyl-2-oxobutanoate + acetyl-CoA + H2O = (2S)-2-isopropylmalate + CoA + H(+)</text>
        <dbReference type="Rhea" id="RHEA:21524"/>
        <dbReference type="ChEBI" id="CHEBI:1178"/>
        <dbReference type="ChEBI" id="CHEBI:11851"/>
        <dbReference type="ChEBI" id="CHEBI:15377"/>
        <dbReference type="ChEBI" id="CHEBI:15378"/>
        <dbReference type="ChEBI" id="CHEBI:57287"/>
        <dbReference type="ChEBI" id="CHEBI:57288"/>
        <dbReference type="EC" id="2.3.3.13"/>
    </reaction>
</comment>
<feature type="domain" description="Pyruvate carboxyltransferase" evidence="13">
    <location>
        <begin position="71"/>
        <end position="345"/>
    </location>
</feature>
<dbReference type="PANTHER" id="PTHR46911">
    <property type="match status" value="1"/>
</dbReference>
<dbReference type="NCBIfam" id="TIGR00970">
    <property type="entry name" value="leuA_yeast"/>
    <property type="match status" value="1"/>
</dbReference>
<dbReference type="SMART" id="SM00917">
    <property type="entry name" value="LeuA_dimer"/>
    <property type="match status" value="1"/>
</dbReference>
<dbReference type="NCBIfam" id="NF002991">
    <property type="entry name" value="PRK03739.1"/>
    <property type="match status" value="1"/>
</dbReference>
<keyword evidence="5 12" id="KW-0432">Leucine biosynthesis</keyword>
<comment type="function">
    <text evidence="12">Catalyzes the condensation of the acetyl group of acetyl-CoA with 3-methyl-2-oxobutanoate (2-ketoisovalerate) to form 3-carboxy-3-hydroxy-4-methylpentanoate (2-isopropylmalate).</text>
</comment>
<dbReference type="SUPFAM" id="SSF89000">
    <property type="entry name" value="post-HMGL domain-like"/>
    <property type="match status" value="1"/>
</dbReference>
<evidence type="ECO:0000256" key="2">
    <source>
        <dbReference type="ARBA" id="ARBA00004689"/>
    </source>
</evidence>
<dbReference type="PROSITE" id="PS00816">
    <property type="entry name" value="AIPM_HOMOCIT_SYNTH_2"/>
    <property type="match status" value="1"/>
</dbReference>
<keyword evidence="7 12" id="KW-0028">Amino-acid biosynthesis</keyword>
<evidence type="ECO:0000259" key="13">
    <source>
        <dbReference type="PROSITE" id="PS50991"/>
    </source>
</evidence>
<organism evidence="14 15">
    <name type="scientific">Pseudomonas aeruginosa</name>
    <dbReference type="NCBI Taxonomy" id="287"/>
    <lineage>
        <taxon>Bacteria</taxon>
        <taxon>Pseudomonadati</taxon>
        <taxon>Pseudomonadota</taxon>
        <taxon>Gammaproteobacteria</taxon>
        <taxon>Pseudomonadales</taxon>
        <taxon>Pseudomonadaceae</taxon>
        <taxon>Pseudomonas</taxon>
    </lineage>
</organism>
<dbReference type="InterPro" id="IPR013709">
    <property type="entry name" value="2-isopropylmalate_synth_dimer"/>
</dbReference>
<dbReference type="FunFam" id="3.20.20.70:FF:000045">
    <property type="entry name" value="2-isopropylmalate synthase"/>
    <property type="match status" value="1"/>
</dbReference>
<evidence type="ECO:0000256" key="8">
    <source>
        <dbReference type="ARBA" id="ARBA00022679"/>
    </source>
</evidence>
<evidence type="ECO:0000256" key="12">
    <source>
        <dbReference type="HAMAP-Rule" id="MF_00572"/>
    </source>
</evidence>